<dbReference type="RefSeq" id="WP_148965523.1">
    <property type="nucleotide sequence ID" value="NZ_VTEU01000002.1"/>
</dbReference>
<reference evidence="5 6" key="1">
    <citation type="submission" date="2019-08" db="EMBL/GenBank/DDBJ databases">
        <title>Bacillus genomes from the desert of Cuatro Cienegas, Coahuila.</title>
        <authorList>
            <person name="Olmedo-Alvarez G."/>
        </authorList>
    </citation>
    <scope>NUCLEOTIDE SEQUENCE [LARGE SCALE GENOMIC DNA]</scope>
    <source>
        <strain evidence="5 6">CH88_3T</strain>
    </source>
</reference>
<comment type="similarity">
    <text evidence="1">Belongs to the glycosyltransferase 2 family.</text>
</comment>
<dbReference type="InterPro" id="IPR001173">
    <property type="entry name" value="Glyco_trans_2-like"/>
</dbReference>
<feature type="domain" description="Glycosyltransferase 2-like" evidence="4">
    <location>
        <begin position="6"/>
        <end position="132"/>
    </location>
</feature>
<dbReference type="CDD" id="cd00761">
    <property type="entry name" value="Glyco_tranf_GTA_type"/>
    <property type="match status" value="1"/>
</dbReference>
<organism evidence="5 6">
    <name type="scientific">Sutcliffiella horikoshii</name>
    <dbReference type="NCBI Taxonomy" id="79883"/>
    <lineage>
        <taxon>Bacteria</taxon>
        <taxon>Bacillati</taxon>
        <taxon>Bacillota</taxon>
        <taxon>Bacilli</taxon>
        <taxon>Bacillales</taxon>
        <taxon>Bacillaceae</taxon>
        <taxon>Sutcliffiella</taxon>
    </lineage>
</organism>
<evidence type="ECO:0000313" key="5">
    <source>
        <dbReference type="EMBL" id="TYS60070.1"/>
    </source>
</evidence>
<keyword evidence="3" id="KW-0808">Transferase</keyword>
<comment type="caution">
    <text evidence="5">The sequence shown here is derived from an EMBL/GenBank/DDBJ whole genome shotgun (WGS) entry which is preliminary data.</text>
</comment>
<dbReference type="Gene3D" id="3.90.550.10">
    <property type="entry name" value="Spore Coat Polysaccharide Biosynthesis Protein SpsA, Chain A"/>
    <property type="match status" value="1"/>
</dbReference>
<dbReference type="PANTHER" id="PTHR22916:SF51">
    <property type="entry name" value="GLYCOSYLTRANSFERASE EPSH-RELATED"/>
    <property type="match status" value="1"/>
</dbReference>
<dbReference type="SUPFAM" id="SSF53448">
    <property type="entry name" value="Nucleotide-diphospho-sugar transferases"/>
    <property type="match status" value="1"/>
</dbReference>
<protein>
    <submittedName>
        <fullName evidence="5">Glycosyltransferase</fullName>
    </submittedName>
</protein>
<dbReference type="Pfam" id="PF00535">
    <property type="entry name" value="Glycos_transf_2"/>
    <property type="match status" value="1"/>
</dbReference>
<dbReference type="Proteomes" id="UP000323393">
    <property type="component" value="Unassembled WGS sequence"/>
</dbReference>
<dbReference type="EMBL" id="VTEU01000002">
    <property type="protein sequence ID" value="TYS60070.1"/>
    <property type="molecule type" value="Genomic_DNA"/>
</dbReference>
<evidence type="ECO:0000313" key="6">
    <source>
        <dbReference type="Proteomes" id="UP000323393"/>
    </source>
</evidence>
<accession>A0AA94WQ84</accession>
<proteinExistence type="inferred from homology"/>
<dbReference type="AlphaFoldDB" id="A0AA94WQ84"/>
<evidence type="ECO:0000256" key="1">
    <source>
        <dbReference type="ARBA" id="ARBA00006739"/>
    </source>
</evidence>
<gene>
    <name evidence="5" type="ORF">FZC74_07940</name>
</gene>
<evidence type="ECO:0000256" key="3">
    <source>
        <dbReference type="ARBA" id="ARBA00022679"/>
    </source>
</evidence>
<dbReference type="GO" id="GO:0016757">
    <property type="term" value="F:glycosyltransferase activity"/>
    <property type="evidence" value="ECO:0007669"/>
    <property type="project" value="UniProtKB-KW"/>
</dbReference>
<keyword evidence="2" id="KW-0328">Glycosyltransferase</keyword>
<sequence length="355" mass="41531">MNPKLSIIVPIFNVETYLERCFESLLNQRLEEIEILAVNDGSTDNSLVVLKEMASKDKRIVVLDKKNGGVSSARNFGISNAKGEYIGFVDPDDWVDEEMYVQMYANGKENNAEIVMCSYVREFGTHSKEKKFNLPSLTIYQKEEVKKEILRKLIGPVDEEVANPEMLDAWGTVWSKIYKTSLIRENIIKFTDLSLIGTNEDTLFNIQTCYYANKFLFLNKPYYHYWRQNTTSITTTYKQDLINKWFILFSMISDFINEKNLESQYTMALRNRIALNVLGLGLNEMSPGNTSGFTKKTMQIRKILHSELFNQSLHQLELQQLSLKWRVFYYFAKKKKSICLVFMLYSIEWLRKTIR</sequence>
<dbReference type="PANTHER" id="PTHR22916">
    <property type="entry name" value="GLYCOSYLTRANSFERASE"/>
    <property type="match status" value="1"/>
</dbReference>
<name>A0AA94WQ84_9BACI</name>
<dbReference type="InterPro" id="IPR029044">
    <property type="entry name" value="Nucleotide-diphossugar_trans"/>
</dbReference>
<evidence type="ECO:0000256" key="2">
    <source>
        <dbReference type="ARBA" id="ARBA00022676"/>
    </source>
</evidence>
<evidence type="ECO:0000259" key="4">
    <source>
        <dbReference type="Pfam" id="PF00535"/>
    </source>
</evidence>